<dbReference type="EMBL" id="CP049740">
    <property type="protein sequence ID" value="QII82447.1"/>
    <property type="molecule type" value="Genomic_DNA"/>
</dbReference>
<evidence type="ECO:0000256" key="1">
    <source>
        <dbReference type="ARBA" id="ARBA00022679"/>
    </source>
</evidence>
<evidence type="ECO:0000313" key="4">
    <source>
        <dbReference type="Proteomes" id="UP000501451"/>
    </source>
</evidence>
<evidence type="ECO:0000313" key="3">
    <source>
        <dbReference type="EMBL" id="QII82447.1"/>
    </source>
</evidence>
<dbReference type="GO" id="GO:0009103">
    <property type="term" value="P:lipopolysaccharide biosynthetic process"/>
    <property type="evidence" value="ECO:0007669"/>
    <property type="project" value="TreeGrafter"/>
</dbReference>
<dbReference type="InterPro" id="IPR001296">
    <property type="entry name" value="Glyco_trans_1"/>
</dbReference>
<dbReference type="PANTHER" id="PTHR46401:SF2">
    <property type="entry name" value="GLYCOSYLTRANSFERASE WBBK-RELATED"/>
    <property type="match status" value="1"/>
</dbReference>
<name>A0A6G7KB30_9LACT</name>
<evidence type="ECO:0000259" key="2">
    <source>
        <dbReference type="Pfam" id="PF00534"/>
    </source>
</evidence>
<sequence>MKKKVLIFAPFFTPSVKGGGPIVSTKNLVENLSSDLDFYICTSDRDLGDSKPFSNINNDIWMNVGNAKVRYLNRKDLNLAKVIEIMKLEEFDHFYLNSFFDFHFSILPVIAKRISNRIKGTIVLAPRGEFSPGALSLKATKKRLYINFFKNLGFSKSISWHATADTEKNHIEKIMGNQTRIKVASNLTANYSHLDYSKKLIKNSNECKFIFISRIHPMKNLLGALTYLKNVKGNVLFSIYGPIEDDEYWTECQMYIKKLPSNVKVVYKGILKHFEIFEKFQENHFFLLPTYGENFGHVISEALVGGCPVIISDQTPWLQLEEKNVGWDIALGEKDRFISAINEAIKMSNEDYQIISHKAFEYGKEKSTNKDSIMKTLSLFEI</sequence>
<dbReference type="SUPFAM" id="SSF53756">
    <property type="entry name" value="UDP-Glycosyltransferase/glycogen phosphorylase"/>
    <property type="match status" value="1"/>
</dbReference>
<dbReference type="AlphaFoldDB" id="A0A6G7KB30"/>
<dbReference type="PANTHER" id="PTHR46401">
    <property type="entry name" value="GLYCOSYLTRANSFERASE WBBK-RELATED"/>
    <property type="match status" value="1"/>
</dbReference>
<dbReference type="KEGG" id="jar:G7057_08375"/>
<dbReference type="Gene3D" id="3.40.50.2000">
    <property type="entry name" value="Glycogen Phosphorylase B"/>
    <property type="match status" value="1"/>
</dbReference>
<dbReference type="Proteomes" id="UP000501451">
    <property type="component" value="Chromosome"/>
</dbReference>
<organism evidence="3 4">
    <name type="scientific">Jeotgalibaca arthritidis</name>
    <dbReference type="NCBI Taxonomy" id="1868794"/>
    <lineage>
        <taxon>Bacteria</taxon>
        <taxon>Bacillati</taxon>
        <taxon>Bacillota</taxon>
        <taxon>Bacilli</taxon>
        <taxon>Lactobacillales</taxon>
        <taxon>Carnobacteriaceae</taxon>
        <taxon>Jeotgalibaca</taxon>
    </lineage>
</organism>
<dbReference type="Pfam" id="PF00534">
    <property type="entry name" value="Glycos_transf_1"/>
    <property type="match status" value="1"/>
</dbReference>
<keyword evidence="1 3" id="KW-0808">Transferase</keyword>
<gene>
    <name evidence="3" type="ORF">G7057_08375</name>
</gene>
<protein>
    <submittedName>
        <fullName evidence="3">Glycosyltransferase</fullName>
    </submittedName>
</protein>
<reference evidence="3 4" key="1">
    <citation type="journal article" date="2017" name="Int. J. Syst. Evol. Microbiol.">
        <title>Jeotgalibaca porci sp. nov. and Jeotgalibaca arthritidis sp. nov., isolated from pigs, and emended description of the genus Jeotgalibaca.</title>
        <authorList>
            <person name="Zamora L."/>
            <person name="Perez-Sancho M."/>
            <person name="Dominguez L."/>
            <person name="Fernandez-Garayzabal J.F."/>
            <person name="Vela A.I."/>
        </authorList>
    </citation>
    <scope>NUCLEOTIDE SEQUENCE [LARGE SCALE GENOMIC DNA]</scope>
    <source>
        <strain evidence="3 4">CECT 9157</strain>
    </source>
</reference>
<dbReference type="RefSeq" id="WP_166162723.1">
    <property type="nucleotide sequence ID" value="NZ_CP049740.1"/>
</dbReference>
<accession>A0A6G7KB30</accession>
<proteinExistence type="predicted"/>
<keyword evidence="4" id="KW-1185">Reference proteome</keyword>
<feature type="domain" description="Glycosyl transferase family 1" evidence="2">
    <location>
        <begin position="197"/>
        <end position="354"/>
    </location>
</feature>
<dbReference type="GO" id="GO:0016757">
    <property type="term" value="F:glycosyltransferase activity"/>
    <property type="evidence" value="ECO:0007669"/>
    <property type="project" value="InterPro"/>
</dbReference>